<organism evidence="1 2">
    <name type="scientific">Fusarium flagelliforme</name>
    <dbReference type="NCBI Taxonomy" id="2675880"/>
    <lineage>
        <taxon>Eukaryota</taxon>
        <taxon>Fungi</taxon>
        <taxon>Dikarya</taxon>
        <taxon>Ascomycota</taxon>
        <taxon>Pezizomycotina</taxon>
        <taxon>Sordariomycetes</taxon>
        <taxon>Hypocreomycetidae</taxon>
        <taxon>Hypocreales</taxon>
        <taxon>Nectriaceae</taxon>
        <taxon>Fusarium</taxon>
        <taxon>Fusarium incarnatum-equiseti species complex</taxon>
    </lineage>
</organism>
<protein>
    <submittedName>
        <fullName evidence="1">Uncharacterized protein</fullName>
    </submittedName>
</protein>
<dbReference type="AlphaFoldDB" id="A0A395N3V0"/>
<evidence type="ECO:0000313" key="2">
    <source>
        <dbReference type="Proteomes" id="UP000265631"/>
    </source>
</evidence>
<reference evidence="1 2" key="1">
    <citation type="journal article" date="2018" name="PLoS Pathog.">
        <title>Evolution of structural diversity of trichothecenes, a family of toxins produced by plant pathogenic and entomopathogenic fungi.</title>
        <authorList>
            <person name="Proctor R.H."/>
            <person name="McCormick S.P."/>
            <person name="Kim H.S."/>
            <person name="Cardoza R.E."/>
            <person name="Stanley A.M."/>
            <person name="Lindo L."/>
            <person name="Kelly A."/>
            <person name="Brown D.W."/>
            <person name="Lee T."/>
            <person name="Vaughan M.M."/>
            <person name="Alexander N.J."/>
            <person name="Busman M."/>
            <person name="Gutierrez S."/>
        </authorList>
    </citation>
    <scope>NUCLEOTIDE SEQUENCE [LARGE SCALE GENOMIC DNA]</scope>
    <source>
        <strain evidence="1 2">NRRL 13405</strain>
    </source>
</reference>
<gene>
    <name evidence="1" type="ORF">FIE12Z_890</name>
</gene>
<proteinExistence type="predicted"/>
<name>A0A395N3V0_9HYPO</name>
<sequence>MSANNQNTNNKERKLYIIKSTTRNQEPSLSIFDLDGTGEWDGVKGCYVSPEKGREVFFKKWVLEGANRRLVINLHPERDPSVPVVWHKKDQAIQNVFEHLRVGEEAMQNNITPRLGCLRPVEGEDNISVVDYDWDRFCDIDKDEGIAWADAKSVRVATRYLSGGMHDITTASTHIRRLVNQANCGFDLVARN</sequence>
<accession>A0A395N3V0</accession>
<comment type="caution">
    <text evidence="1">The sequence shown here is derived from an EMBL/GenBank/DDBJ whole genome shotgun (WGS) entry which is preliminary data.</text>
</comment>
<dbReference type="EMBL" id="PXXK01000016">
    <property type="protein sequence ID" value="RFN54806.1"/>
    <property type="molecule type" value="Genomic_DNA"/>
</dbReference>
<evidence type="ECO:0000313" key="1">
    <source>
        <dbReference type="EMBL" id="RFN54806.1"/>
    </source>
</evidence>
<keyword evidence="2" id="KW-1185">Reference proteome</keyword>
<dbReference type="Proteomes" id="UP000265631">
    <property type="component" value="Unassembled WGS sequence"/>
</dbReference>